<sequence length="39" mass="4387">MPLLKHVVGGMCLACPFCVPARYPKMYRVSENGHSSFLF</sequence>
<dbReference type="EMBL" id="AFBM01000016">
    <property type="protein sequence ID" value="EGF52367.1"/>
    <property type="molecule type" value="Genomic_DNA"/>
</dbReference>
<dbReference type="Proteomes" id="UP000010321">
    <property type="component" value="Unassembled WGS sequence"/>
</dbReference>
<reference evidence="1 2" key="1">
    <citation type="submission" date="2011-02" db="EMBL/GenBank/DDBJ databases">
        <authorList>
            <person name="Weinstock G."/>
            <person name="Sodergren E."/>
            <person name="Clifton S."/>
            <person name="Fulton L."/>
            <person name="Fulton B."/>
            <person name="Courtney L."/>
            <person name="Fronick C."/>
            <person name="Harrison M."/>
            <person name="Strong C."/>
            <person name="Farmer C."/>
            <person name="Delahaunty K."/>
            <person name="Markovic C."/>
            <person name="Hall O."/>
            <person name="Minx P."/>
            <person name="Tomlinson C."/>
            <person name="Mitreva M."/>
            <person name="Hou S."/>
            <person name="Chen J."/>
            <person name="Wollam A."/>
            <person name="Pepin K.H."/>
            <person name="Johnson M."/>
            <person name="Bhonagiri V."/>
            <person name="Zhang X."/>
            <person name="Suruliraj S."/>
            <person name="Warren W."/>
            <person name="Chinwalla A."/>
            <person name="Mardis E.R."/>
            <person name="Wilson R.K."/>
        </authorList>
    </citation>
    <scope>NUCLEOTIDE SEQUENCE [LARGE SCALE GENOMIC DNA]</scope>
    <source>
        <strain evidence="1 2">YIT 12056</strain>
    </source>
</reference>
<accession>A0ABN0CP24</accession>
<evidence type="ECO:0000313" key="1">
    <source>
        <dbReference type="EMBL" id="EGF52367.1"/>
    </source>
</evidence>
<name>A0ABN0CP24_9BACE</name>
<proteinExistence type="predicted"/>
<protein>
    <submittedName>
        <fullName evidence="1">Uncharacterized protein</fullName>
    </submittedName>
</protein>
<comment type="caution">
    <text evidence="1">The sequence shown here is derived from an EMBL/GenBank/DDBJ whole genome shotgun (WGS) entry which is preliminary data.</text>
</comment>
<organism evidence="1 2">
    <name type="scientific">Bacteroides clarus YIT 12056</name>
    <dbReference type="NCBI Taxonomy" id="762984"/>
    <lineage>
        <taxon>Bacteria</taxon>
        <taxon>Pseudomonadati</taxon>
        <taxon>Bacteroidota</taxon>
        <taxon>Bacteroidia</taxon>
        <taxon>Bacteroidales</taxon>
        <taxon>Bacteroidaceae</taxon>
        <taxon>Bacteroides</taxon>
    </lineage>
</organism>
<gene>
    <name evidence="1" type="ORF">HMPREF9445_01598</name>
</gene>
<keyword evidence="2" id="KW-1185">Reference proteome</keyword>
<evidence type="ECO:0000313" key="2">
    <source>
        <dbReference type="Proteomes" id="UP000010321"/>
    </source>
</evidence>